<gene>
    <name evidence="1" type="ORF">SIID45300_00097</name>
</gene>
<reference evidence="1 2" key="2">
    <citation type="submission" date="2024-09" db="EMBL/GenBank/DDBJ databases">
        <title>Draft genome sequence of Candidatus Magnetaquicoccaceae bacterium FCR-1.</title>
        <authorList>
            <person name="Shimoshige H."/>
            <person name="Shimamura S."/>
            <person name="Taoka A."/>
            <person name="Kobayashi H."/>
            <person name="Maekawa T."/>
        </authorList>
    </citation>
    <scope>NUCLEOTIDE SEQUENCE [LARGE SCALE GENOMIC DNA]</scope>
    <source>
        <strain evidence="1 2">FCR-1</strain>
    </source>
</reference>
<keyword evidence="2" id="KW-1185">Reference proteome</keyword>
<evidence type="ECO:0000313" key="1">
    <source>
        <dbReference type="EMBL" id="GAB0055800.1"/>
    </source>
</evidence>
<reference evidence="1 2" key="1">
    <citation type="submission" date="2024-05" db="EMBL/GenBank/DDBJ databases">
        <authorList>
            <consortium name="Candidatus Magnetaquicoccaceae bacterium FCR-1 genome sequencing consortium"/>
            <person name="Shimoshige H."/>
            <person name="Shimamura S."/>
            <person name="Taoka A."/>
            <person name="Kobayashi H."/>
            <person name="Maekawa T."/>
        </authorList>
    </citation>
    <scope>NUCLEOTIDE SEQUENCE [LARGE SCALE GENOMIC DNA]</scope>
    <source>
        <strain evidence="1 2">FCR-1</strain>
    </source>
</reference>
<sequence length="121" mass="13416">MKQLGDVVLPDGLVWSDRHAAALVEQTVVRTLGGKPVIWARNQFAGRPVTLEARNDAAWLDRDTVEALAVLAALAGASYPLVWENWHGTVIFRHDTPPAFAVEPVWPHQDRFTGTIRLLTI</sequence>
<dbReference type="EMBL" id="BAAFGK010000001">
    <property type="protein sequence ID" value="GAB0055800.1"/>
    <property type="molecule type" value="Genomic_DNA"/>
</dbReference>
<protein>
    <submittedName>
        <fullName evidence="1">Uncharacterized protein</fullName>
    </submittedName>
</protein>
<evidence type="ECO:0000313" key="2">
    <source>
        <dbReference type="Proteomes" id="UP001628193"/>
    </source>
</evidence>
<accession>A0ABQ0C4J3</accession>
<organism evidence="1 2">
    <name type="scientific">Candidatus Magnetaquiglobus chichijimensis</name>
    <dbReference type="NCBI Taxonomy" id="3141448"/>
    <lineage>
        <taxon>Bacteria</taxon>
        <taxon>Pseudomonadati</taxon>
        <taxon>Pseudomonadota</taxon>
        <taxon>Magnetococcia</taxon>
        <taxon>Magnetococcales</taxon>
        <taxon>Candidatus Magnetaquicoccaceae</taxon>
        <taxon>Candidatus Magnetaquiglobus</taxon>
    </lineage>
</organism>
<dbReference type="RefSeq" id="WP_420903511.1">
    <property type="nucleotide sequence ID" value="NZ_BAAFGK010000001.1"/>
</dbReference>
<proteinExistence type="predicted"/>
<dbReference type="Proteomes" id="UP001628193">
    <property type="component" value="Unassembled WGS sequence"/>
</dbReference>
<comment type="caution">
    <text evidence="1">The sequence shown here is derived from an EMBL/GenBank/DDBJ whole genome shotgun (WGS) entry which is preliminary data.</text>
</comment>
<name>A0ABQ0C4J3_9PROT</name>